<feature type="compositionally biased region" description="Polar residues" evidence="1">
    <location>
        <begin position="185"/>
        <end position="197"/>
    </location>
</feature>
<feature type="region of interest" description="Disordered" evidence="1">
    <location>
        <begin position="185"/>
        <end position="210"/>
    </location>
</feature>
<evidence type="ECO:0000313" key="2">
    <source>
        <dbReference type="Proteomes" id="UP000887575"/>
    </source>
</evidence>
<evidence type="ECO:0000313" key="3">
    <source>
        <dbReference type="WBParaSite" id="MBELARI_LOCUS11201"/>
    </source>
</evidence>
<name>A0AAF3J1Z4_9BILA</name>
<dbReference type="Proteomes" id="UP000887575">
    <property type="component" value="Unassembled WGS sequence"/>
</dbReference>
<dbReference type="WBParaSite" id="MBELARI_LOCUS11201">
    <property type="protein sequence ID" value="MBELARI_LOCUS11201"/>
    <property type="gene ID" value="MBELARI_LOCUS11201"/>
</dbReference>
<dbReference type="AlphaFoldDB" id="A0AAF3J1Z4"/>
<protein>
    <submittedName>
        <fullName evidence="3">Uncharacterized protein</fullName>
    </submittedName>
</protein>
<reference evidence="3" key="1">
    <citation type="submission" date="2024-02" db="UniProtKB">
        <authorList>
            <consortium name="WormBaseParasite"/>
        </authorList>
    </citation>
    <scope>IDENTIFICATION</scope>
</reference>
<keyword evidence="2" id="KW-1185">Reference proteome</keyword>
<accession>A0AAF3J1Z4</accession>
<feature type="region of interest" description="Disordered" evidence="1">
    <location>
        <begin position="246"/>
        <end position="296"/>
    </location>
</feature>
<organism evidence="2 3">
    <name type="scientific">Mesorhabditis belari</name>
    <dbReference type="NCBI Taxonomy" id="2138241"/>
    <lineage>
        <taxon>Eukaryota</taxon>
        <taxon>Metazoa</taxon>
        <taxon>Ecdysozoa</taxon>
        <taxon>Nematoda</taxon>
        <taxon>Chromadorea</taxon>
        <taxon>Rhabditida</taxon>
        <taxon>Rhabditina</taxon>
        <taxon>Rhabditomorpha</taxon>
        <taxon>Rhabditoidea</taxon>
        <taxon>Rhabditidae</taxon>
        <taxon>Mesorhabditinae</taxon>
        <taxon>Mesorhabditis</taxon>
    </lineage>
</organism>
<feature type="region of interest" description="Disordered" evidence="1">
    <location>
        <begin position="39"/>
        <end position="61"/>
    </location>
</feature>
<proteinExistence type="predicted"/>
<feature type="region of interest" description="Disordered" evidence="1">
    <location>
        <begin position="117"/>
        <end position="159"/>
    </location>
</feature>
<sequence length="313" mass="34110">MALGTPSIVFSTSQKELVLPVNHDYERFRAKMMSRSYTLSSVPRSPAPGFMEGPSTPPTTQPHPLTAFVNRLNGNGRDVEAQLSPSNESPSKHRLFENPFSRRRLRQQSLNLDEDLGYPPAYNAGPPPELGTACSARSLPSPSHLREQSGTAERFRIRSHSDAEHMIANSGRRSSGLIVFLNTSAENSPRSPTNSEAPLNGTPVFSLPSPRRPLYVDTQLANGSMNWDKKKSPVCAVFDIVRNNRKSNSISAPSPQPVSARCSSSSDGPQPSPRCRVGSNRYTRPGGQRSLDSGLDLASPTISSTALLIREVY</sequence>
<evidence type="ECO:0000256" key="1">
    <source>
        <dbReference type="SAM" id="MobiDB-lite"/>
    </source>
</evidence>